<dbReference type="SUPFAM" id="SSF53448">
    <property type="entry name" value="Nucleotide-diphospho-sugar transferases"/>
    <property type="match status" value="1"/>
</dbReference>
<accession>A0A2R7Y0S6</accession>
<comment type="caution">
    <text evidence="5">The sequence shown here is derived from an EMBL/GenBank/DDBJ whole genome shotgun (WGS) entry which is preliminary data.</text>
</comment>
<proteinExistence type="predicted"/>
<evidence type="ECO:0000313" key="6">
    <source>
        <dbReference type="Proteomes" id="UP000244066"/>
    </source>
</evidence>
<name>A0A2R7Y0S6_9ARCH</name>
<reference evidence="5 6" key="1">
    <citation type="submission" date="2017-04" db="EMBL/GenBank/DDBJ databases">
        <title>Draft Aigarchaeota genome from a New Zealand hot spring.</title>
        <authorList>
            <person name="Reysenbach A.-L."/>
            <person name="Donaho J.A."/>
            <person name="Gerhart J."/>
            <person name="Kelley J.F."/>
            <person name="Kouba K."/>
            <person name="Podar M."/>
            <person name="Stott M."/>
        </authorList>
    </citation>
    <scope>NUCLEOTIDE SEQUENCE [LARGE SCALE GENOMIC DNA]</scope>
    <source>
        <strain evidence="5">NZ13_MG1</strain>
    </source>
</reference>
<dbReference type="Gene3D" id="2.160.10.10">
    <property type="entry name" value="Hexapeptide repeat proteins"/>
    <property type="match status" value="1"/>
</dbReference>
<keyword evidence="1" id="KW-0808">Transferase</keyword>
<dbReference type="Pfam" id="PF25087">
    <property type="entry name" value="GMPPB_C"/>
    <property type="match status" value="1"/>
</dbReference>
<gene>
    <name evidence="5" type="ORF">B9J98_07525</name>
</gene>
<dbReference type="AlphaFoldDB" id="A0A2R7Y0S6"/>
<feature type="domain" description="Mannose-1-phosphate guanyltransferase C-terminal" evidence="4">
    <location>
        <begin position="270"/>
        <end position="339"/>
    </location>
</feature>
<dbReference type="Pfam" id="PF00483">
    <property type="entry name" value="NTP_transferase"/>
    <property type="match status" value="1"/>
</dbReference>
<evidence type="ECO:0000256" key="2">
    <source>
        <dbReference type="ARBA" id="ARBA00022695"/>
    </source>
</evidence>
<protein>
    <submittedName>
        <fullName evidence="5">Uncharacterized protein</fullName>
    </submittedName>
</protein>
<feature type="domain" description="Nucleotidyl transferase" evidence="3">
    <location>
        <begin position="2"/>
        <end position="236"/>
    </location>
</feature>
<dbReference type="Proteomes" id="UP000244066">
    <property type="component" value="Unassembled WGS sequence"/>
</dbReference>
<evidence type="ECO:0000259" key="4">
    <source>
        <dbReference type="Pfam" id="PF25087"/>
    </source>
</evidence>
<dbReference type="GO" id="GO:0016779">
    <property type="term" value="F:nucleotidyltransferase activity"/>
    <property type="evidence" value="ECO:0007669"/>
    <property type="project" value="UniProtKB-KW"/>
</dbReference>
<dbReference type="InterPro" id="IPR050065">
    <property type="entry name" value="GlmU-like"/>
</dbReference>
<dbReference type="InterPro" id="IPR056729">
    <property type="entry name" value="GMPPB_C"/>
</dbReference>
<evidence type="ECO:0000256" key="1">
    <source>
        <dbReference type="ARBA" id="ARBA00022679"/>
    </source>
</evidence>
<dbReference type="PANTHER" id="PTHR43584:SF8">
    <property type="entry name" value="N-ACETYLMURAMATE ALPHA-1-PHOSPHATE URIDYLYLTRANSFERASE"/>
    <property type="match status" value="1"/>
</dbReference>
<keyword evidence="2" id="KW-0548">Nucleotidyltransferase</keyword>
<dbReference type="PANTHER" id="PTHR43584">
    <property type="entry name" value="NUCLEOTIDYL TRANSFERASE"/>
    <property type="match status" value="1"/>
</dbReference>
<dbReference type="Gene3D" id="3.90.550.10">
    <property type="entry name" value="Spore Coat Polysaccharide Biosynthesis Protein SpsA, Chain A"/>
    <property type="match status" value="1"/>
</dbReference>
<organism evidence="5 6">
    <name type="scientific">Candidatus Terraquivivens tikiterensis</name>
    <dbReference type="NCBI Taxonomy" id="1980982"/>
    <lineage>
        <taxon>Archaea</taxon>
        <taxon>Nitrososphaerota</taxon>
        <taxon>Candidatus Wolframiiraptoraceae</taxon>
        <taxon>Candidatus Terraquivivens</taxon>
    </lineage>
</organism>
<evidence type="ECO:0000313" key="5">
    <source>
        <dbReference type="EMBL" id="PUA31135.1"/>
    </source>
</evidence>
<dbReference type="InterPro" id="IPR005835">
    <property type="entry name" value="NTP_transferase_dom"/>
</dbReference>
<dbReference type="InterPro" id="IPR029044">
    <property type="entry name" value="Nucleotide-diphossugar_trans"/>
</dbReference>
<evidence type="ECO:0000259" key="3">
    <source>
        <dbReference type="Pfam" id="PF00483"/>
    </source>
</evidence>
<sequence length="390" mass="42595">MKAVVFAAGLGKRLRPLTSFRPKHLLPIVDKPVLVRVLEALSCNGIRDVGVTVAYMDDSIKRAIERERLPMEITYIQQRELLGTAHALYTCKDFLEGEEAFLVAYGDITLTEDAVRELTRSFVKGAWDGVILAVRVKDVSSFGILKERDGVLERVVEKPTERLPEAYANAGAYVLPSESIGYFSKIERSTRGEYELTDVLNMLVSDGYRIRVLKMEGRLWFDIGRPWDLLEANAAFLELLSSTHGYSPKSGTLLKSGAYVETGDGARLFGPCFLGEGVRLGRGSSILPYTVVLEGTSIGEGTVLGSSLVMENVTVGERSVLFHSVVGEGAVLGPGCTTRYRVPGHETVKTVVAGRLVDTGRREFGAVISPYSNVPAGAVLEPGEVYWQEG</sequence>
<dbReference type="EMBL" id="NDWU01000025">
    <property type="protein sequence ID" value="PUA31135.1"/>
    <property type="molecule type" value="Genomic_DNA"/>
</dbReference>